<feature type="transmembrane region" description="Helical" evidence="8">
    <location>
        <begin position="33"/>
        <end position="50"/>
    </location>
</feature>
<feature type="domain" description="Histidine kinase" evidence="9">
    <location>
        <begin position="424"/>
        <end position="636"/>
    </location>
</feature>
<dbReference type="SUPFAM" id="SSF55785">
    <property type="entry name" value="PYP-like sensor domain (PAS domain)"/>
    <property type="match status" value="1"/>
</dbReference>
<feature type="transmembrane region" description="Helical" evidence="8">
    <location>
        <begin position="154"/>
        <end position="177"/>
    </location>
</feature>
<dbReference type="SUPFAM" id="SSF55874">
    <property type="entry name" value="ATPase domain of HSP90 chaperone/DNA topoisomerase II/histidine kinase"/>
    <property type="match status" value="1"/>
</dbReference>
<protein>
    <recommendedName>
        <fullName evidence="3">histidine kinase</fullName>
        <ecNumber evidence="3">2.7.13.3</ecNumber>
    </recommendedName>
</protein>
<evidence type="ECO:0000259" key="9">
    <source>
        <dbReference type="PROSITE" id="PS50109"/>
    </source>
</evidence>
<dbReference type="GO" id="GO:0000156">
    <property type="term" value="F:phosphorelay response regulator activity"/>
    <property type="evidence" value="ECO:0007669"/>
    <property type="project" value="TreeGrafter"/>
</dbReference>
<dbReference type="STRING" id="663278.Ethha_2328"/>
<dbReference type="PANTHER" id="PTHR42878">
    <property type="entry name" value="TWO-COMPONENT HISTIDINE KINASE"/>
    <property type="match status" value="1"/>
</dbReference>
<dbReference type="GO" id="GO:0000155">
    <property type="term" value="F:phosphorelay sensor kinase activity"/>
    <property type="evidence" value="ECO:0007669"/>
    <property type="project" value="InterPro"/>
</dbReference>
<dbReference type="PANTHER" id="PTHR42878:SF15">
    <property type="entry name" value="BACTERIOPHYTOCHROME"/>
    <property type="match status" value="1"/>
</dbReference>
<dbReference type="GO" id="GO:0007234">
    <property type="term" value="P:osmosensory signaling via phosphorelay pathway"/>
    <property type="evidence" value="ECO:0007669"/>
    <property type="project" value="TreeGrafter"/>
</dbReference>
<evidence type="ECO:0000256" key="3">
    <source>
        <dbReference type="ARBA" id="ARBA00012438"/>
    </source>
</evidence>
<dbReference type="PRINTS" id="PR00344">
    <property type="entry name" value="BCTRLSENSOR"/>
</dbReference>
<evidence type="ECO:0000256" key="7">
    <source>
        <dbReference type="ARBA" id="ARBA00023136"/>
    </source>
</evidence>
<dbReference type="InterPro" id="IPR036097">
    <property type="entry name" value="HisK_dim/P_sf"/>
</dbReference>
<evidence type="ECO:0000256" key="5">
    <source>
        <dbReference type="ARBA" id="ARBA00022777"/>
    </source>
</evidence>
<dbReference type="Gene3D" id="1.10.287.130">
    <property type="match status" value="1"/>
</dbReference>
<dbReference type="KEGG" id="eha:Ethha_2328"/>
<dbReference type="InterPro" id="IPR050351">
    <property type="entry name" value="BphY/WalK/GraS-like"/>
</dbReference>
<dbReference type="Gene3D" id="3.30.450.20">
    <property type="entry name" value="PAS domain"/>
    <property type="match status" value="1"/>
</dbReference>
<dbReference type="RefSeq" id="WP_013486187.1">
    <property type="nucleotide sequence ID" value="NC_014828.1"/>
</dbReference>
<dbReference type="PROSITE" id="PS50109">
    <property type="entry name" value="HIS_KIN"/>
    <property type="match status" value="1"/>
</dbReference>
<dbReference type="HOGENOM" id="CLU_503201_0_0_9"/>
<evidence type="ECO:0000313" key="11">
    <source>
        <dbReference type="Proteomes" id="UP000001551"/>
    </source>
</evidence>
<evidence type="ECO:0000256" key="6">
    <source>
        <dbReference type="ARBA" id="ARBA00023012"/>
    </source>
</evidence>
<feature type="transmembrane region" description="Helical" evidence="8">
    <location>
        <begin position="198"/>
        <end position="220"/>
    </location>
</feature>
<keyword evidence="5 10" id="KW-0418">Kinase</keyword>
<keyword evidence="8" id="KW-0812">Transmembrane</keyword>
<keyword evidence="11" id="KW-1185">Reference proteome</keyword>
<keyword evidence="7 8" id="KW-0472">Membrane</keyword>
<evidence type="ECO:0000256" key="2">
    <source>
        <dbReference type="ARBA" id="ARBA00004370"/>
    </source>
</evidence>
<feature type="transmembrane region" description="Helical" evidence="8">
    <location>
        <begin position="9"/>
        <end position="27"/>
    </location>
</feature>
<dbReference type="EMBL" id="CP002400">
    <property type="protein sequence ID" value="ADU27839.1"/>
    <property type="molecule type" value="Genomic_DNA"/>
</dbReference>
<dbReference type="GO" id="GO:0030295">
    <property type="term" value="F:protein kinase activator activity"/>
    <property type="evidence" value="ECO:0007669"/>
    <property type="project" value="TreeGrafter"/>
</dbReference>
<dbReference type="InterPro" id="IPR035965">
    <property type="entry name" value="PAS-like_dom_sf"/>
</dbReference>
<dbReference type="SMART" id="SM00091">
    <property type="entry name" value="PAS"/>
    <property type="match status" value="1"/>
</dbReference>
<dbReference type="SUPFAM" id="SSF47384">
    <property type="entry name" value="Homodimeric domain of signal transducing histidine kinase"/>
    <property type="match status" value="1"/>
</dbReference>
<name>E6U4V4_ETHHY</name>
<keyword evidence="4" id="KW-0808">Transferase</keyword>
<gene>
    <name evidence="10" type="ordered locus">Ethha_2328</name>
</gene>
<accession>E6U4V4</accession>
<evidence type="ECO:0000256" key="1">
    <source>
        <dbReference type="ARBA" id="ARBA00000085"/>
    </source>
</evidence>
<evidence type="ECO:0000313" key="10">
    <source>
        <dbReference type="EMBL" id="ADU27839.1"/>
    </source>
</evidence>
<dbReference type="InterPro" id="IPR003594">
    <property type="entry name" value="HATPase_dom"/>
</dbReference>
<dbReference type="AlphaFoldDB" id="E6U4V4"/>
<dbReference type="InterPro" id="IPR000014">
    <property type="entry name" value="PAS"/>
</dbReference>
<dbReference type="Proteomes" id="UP000001551">
    <property type="component" value="Chromosome"/>
</dbReference>
<keyword evidence="8" id="KW-1133">Transmembrane helix</keyword>
<dbReference type="eggNOG" id="COG4251">
    <property type="taxonomic scope" value="Bacteria"/>
</dbReference>
<feature type="transmembrane region" description="Helical" evidence="8">
    <location>
        <begin position="109"/>
        <end position="134"/>
    </location>
</feature>
<dbReference type="InterPro" id="IPR004358">
    <property type="entry name" value="Sig_transdc_His_kin-like_C"/>
</dbReference>
<comment type="subcellular location">
    <subcellularLocation>
        <location evidence="2">Membrane</location>
    </subcellularLocation>
</comment>
<keyword evidence="6" id="KW-0902">Two-component regulatory system</keyword>
<dbReference type="GO" id="GO:0016020">
    <property type="term" value="C:membrane"/>
    <property type="evidence" value="ECO:0007669"/>
    <property type="project" value="UniProtKB-SubCell"/>
</dbReference>
<evidence type="ECO:0000256" key="4">
    <source>
        <dbReference type="ARBA" id="ARBA00022679"/>
    </source>
</evidence>
<dbReference type="SMART" id="SM00387">
    <property type="entry name" value="HATPase_c"/>
    <property type="match status" value="1"/>
</dbReference>
<organism evidence="10 11">
    <name type="scientific">Ethanoligenens harbinense (strain DSM 18485 / JCM 12961 / CGMCC 1.5033 / YUAN-3)</name>
    <dbReference type="NCBI Taxonomy" id="663278"/>
    <lineage>
        <taxon>Bacteria</taxon>
        <taxon>Bacillati</taxon>
        <taxon>Bacillota</taxon>
        <taxon>Clostridia</taxon>
        <taxon>Eubacteriales</taxon>
        <taxon>Oscillospiraceae</taxon>
        <taxon>Ethanoligenens</taxon>
    </lineage>
</organism>
<dbReference type="EC" id="2.7.13.3" evidence="3"/>
<proteinExistence type="predicted"/>
<dbReference type="Gene3D" id="3.30.565.10">
    <property type="entry name" value="Histidine kinase-like ATPase, C-terminal domain"/>
    <property type="match status" value="1"/>
</dbReference>
<dbReference type="Pfam" id="PF02518">
    <property type="entry name" value="HATPase_c"/>
    <property type="match status" value="1"/>
</dbReference>
<reference evidence="10 11" key="1">
    <citation type="submission" date="2010-12" db="EMBL/GenBank/DDBJ databases">
        <title>Complete sequence of Ethanoligenens harbinense YUAN-3.</title>
        <authorList>
            <person name="Lucas S."/>
            <person name="Copeland A."/>
            <person name="Lapidus A."/>
            <person name="Cheng J.-F."/>
            <person name="Bruce D."/>
            <person name="Goodwin L."/>
            <person name="Pitluck S."/>
            <person name="Chertkov O."/>
            <person name="Misra M."/>
            <person name="Detter J.C."/>
            <person name="Han C."/>
            <person name="Tapia R."/>
            <person name="Land M."/>
            <person name="Hauser L."/>
            <person name="Jeffries C."/>
            <person name="Kyrpides N."/>
            <person name="Ivanova N."/>
            <person name="Mikhailova N."/>
            <person name="Wang A."/>
            <person name="Mouttaki H."/>
            <person name="He Z."/>
            <person name="Zhou J."/>
            <person name="Hemme C.L."/>
            <person name="Woyke T."/>
        </authorList>
    </citation>
    <scope>NUCLEOTIDE SEQUENCE [LARGE SCALE GENOMIC DNA]</scope>
    <source>
        <strain evidence="11">DSM 18485 / JCM 12961 / CGMCC 1.5033 / YUAN-3</strain>
    </source>
</reference>
<comment type="catalytic activity">
    <reaction evidence="1">
        <text>ATP + protein L-histidine = ADP + protein N-phospho-L-histidine.</text>
        <dbReference type="EC" id="2.7.13.3"/>
    </reaction>
</comment>
<dbReference type="InterPro" id="IPR005467">
    <property type="entry name" value="His_kinase_dom"/>
</dbReference>
<sequence>MNHMDLKKYLISIILGWVCFGLSNFPITIDSAYDLYLLPGLLLPAVVALYYGMRYAIACCTLGLAMFSPFIVVPTNGWGNFVTAVFILLWAAGLGMCRDKIAKGEIPFFALYIFQVLLVLVYFLCNKTLVQFFVSYNPPFWCKNYTFSYLPENLINANATVLAETMTICILLANSVLSLPFVKRFLKIKTNGYEKDNYFVMVITVFLTAFLAAFSSNGMINGMMSISFTVNAYQSNIGNMQFALLKAAVILLLGDFLMHYLEYHNRQEQKSREMAETQQAVFESSDDMIWCVNGQNGEIVTCNSVAKSFFDAQSDVFNERKFFELFSDEDAILWNDYFDETEKSGHYIVEYYDAVSEHYYQVHLHRIGLSAKKYNIAVFAKDITDDILFEEQTRRMNDELEIKVLERTQEMRNAYNEMENMCYIIAHEFKSPIRAISLYNTILNDESGSHFTEEANDASLKISMYCNKALNMIGEILKYSKIKSSRLALARVNMNKLVEDIIEELRMIYNTHDIRINMVKLPNVMGDEILLRCCIYNILLNSVKYSAGVEFTYIHVFFKDTKDEYVFCFKDNGVGFDMEYASDPFQMFNRLHADIQFEGNGIGLATVKNIVEKHGGKIGIDAKVNEGCTVSFTIPK</sequence>
<feature type="transmembrane region" description="Helical" evidence="8">
    <location>
        <begin position="78"/>
        <end position="97"/>
    </location>
</feature>
<evidence type="ECO:0000256" key="8">
    <source>
        <dbReference type="SAM" id="Phobius"/>
    </source>
</evidence>
<dbReference type="InterPro" id="IPR036890">
    <property type="entry name" value="HATPase_C_sf"/>
</dbReference>